<evidence type="ECO:0000313" key="9">
    <source>
        <dbReference type="Proteomes" id="UP001057375"/>
    </source>
</evidence>
<comment type="caution">
    <text evidence="8">The sequence shown here is derived from an EMBL/GenBank/DDBJ whole genome shotgun (WGS) entry which is preliminary data.</text>
</comment>
<keyword evidence="9" id="KW-1185">Reference proteome</keyword>
<evidence type="ECO:0000256" key="7">
    <source>
        <dbReference type="ARBA" id="ARBA00051712"/>
    </source>
</evidence>
<dbReference type="EC" id="5.1.1.7" evidence="3"/>
<dbReference type="PANTHER" id="PTHR31689:SF0">
    <property type="entry name" value="DIAMINOPIMELATE EPIMERASE"/>
    <property type="match status" value="1"/>
</dbReference>
<feature type="non-terminal residue" evidence="8">
    <location>
        <position position="113"/>
    </location>
</feature>
<evidence type="ECO:0000256" key="4">
    <source>
        <dbReference type="ARBA" id="ARBA00022605"/>
    </source>
</evidence>
<keyword evidence="6" id="KW-0413">Isomerase</keyword>
<accession>A0ABQ5K757</accession>
<gene>
    <name evidence="8" type="ORF">ADUPG1_004688</name>
</gene>
<sequence>METFAKAICDRHFGIGADGMMIAAPSESSDIRMIFYNADGSVAEMCGNGVRCFSRYVFEEKLVDKVCFDVETLAGVQKIELTETGGQVQSVRVGMGEAKLESELVPVISDKAL</sequence>
<comment type="catalytic activity">
    <reaction evidence="7">
        <text>(2S,6S)-2,6-diaminopimelate = meso-2,6-diaminopimelate</text>
        <dbReference type="Rhea" id="RHEA:15393"/>
        <dbReference type="ChEBI" id="CHEBI:57609"/>
        <dbReference type="ChEBI" id="CHEBI:57791"/>
        <dbReference type="EC" id="5.1.1.7"/>
    </reaction>
</comment>
<evidence type="ECO:0000256" key="1">
    <source>
        <dbReference type="ARBA" id="ARBA00005196"/>
    </source>
</evidence>
<organism evidence="8 9">
    <name type="scientific">Aduncisulcus paluster</name>
    <dbReference type="NCBI Taxonomy" id="2918883"/>
    <lineage>
        <taxon>Eukaryota</taxon>
        <taxon>Metamonada</taxon>
        <taxon>Carpediemonas-like organisms</taxon>
        <taxon>Aduncisulcus</taxon>
    </lineage>
</organism>
<dbReference type="Proteomes" id="UP001057375">
    <property type="component" value="Unassembled WGS sequence"/>
</dbReference>
<comment type="similarity">
    <text evidence="2">Belongs to the diaminopimelate epimerase family.</text>
</comment>
<evidence type="ECO:0000313" key="8">
    <source>
        <dbReference type="EMBL" id="GKT26237.1"/>
    </source>
</evidence>
<dbReference type="EMBL" id="BQXS01007201">
    <property type="protein sequence ID" value="GKT26237.1"/>
    <property type="molecule type" value="Genomic_DNA"/>
</dbReference>
<dbReference type="Gene3D" id="3.10.310.10">
    <property type="entry name" value="Diaminopimelate Epimerase, Chain A, domain 1"/>
    <property type="match status" value="1"/>
</dbReference>
<dbReference type="Pfam" id="PF01678">
    <property type="entry name" value="DAP_epimerase"/>
    <property type="match status" value="1"/>
</dbReference>
<dbReference type="PANTHER" id="PTHR31689">
    <property type="entry name" value="DIAMINOPIMELATE EPIMERASE, CHLOROPLASTIC"/>
    <property type="match status" value="1"/>
</dbReference>
<evidence type="ECO:0000256" key="5">
    <source>
        <dbReference type="ARBA" id="ARBA00023154"/>
    </source>
</evidence>
<keyword evidence="4" id="KW-0028">Amino-acid biosynthesis</keyword>
<dbReference type="SUPFAM" id="SSF54506">
    <property type="entry name" value="Diaminopimelate epimerase-like"/>
    <property type="match status" value="1"/>
</dbReference>
<proteinExistence type="inferred from homology"/>
<evidence type="ECO:0000256" key="2">
    <source>
        <dbReference type="ARBA" id="ARBA00010219"/>
    </source>
</evidence>
<dbReference type="InterPro" id="IPR018510">
    <property type="entry name" value="DAP_epimerase_AS"/>
</dbReference>
<comment type="pathway">
    <text evidence="1">Amino-acid biosynthesis; L-lysine biosynthesis via DAP pathway; DL-2,6-diaminopimelate from LL-2,6-diaminopimelate: step 1/1.</text>
</comment>
<dbReference type="PROSITE" id="PS01326">
    <property type="entry name" value="DAP_EPIMERASE"/>
    <property type="match status" value="1"/>
</dbReference>
<dbReference type="NCBIfam" id="TIGR00652">
    <property type="entry name" value="DapF"/>
    <property type="match status" value="1"/>
</dbReference>
<evidence type="ECO:0000256" key="6">
    <source>
        <dbReference type="ARBA" id="ARBA00023235"/>
    </source>
</evidence>
<dbReference type="InterPro" id="IPR001653">
    <property type="entry name" value="DAP_epimerase_DapF"/>
</dbReference>
<name>A0ABQ5K757_9EUKA</name>
<reference evidence="8" key="1">
    <citation type="submission" date="2022-03" db="EMBL/GenBank/DDBJ databases">
        <title>Draft genome sequence of Aduncisulcus paluster, a free-living microaerophilic Fornicata.</title>
        <authorList>
            <person name="Yuyama I."/>
            <person name="Kume K."/>
            <person name="Tamura T."/>
            <person name="Inagaki Y."/>
            <person name="Hashimoto T."/>
        </authorList>
    </citation>
    <scope>NUCLEOTIDE SEQUENCE</scope>
    <source>
        <strain evidence="8">NY0171</strain>
    </source>
</reference>
<evidence type="ECO:0000256" key="3">
    <source>
        <dbReference type="ARBA" id="ARBA00013080"/>
    </source>
</evidence>
<protein>
    <recommendedName>
        <fullName evidence="3">diaminopimelate epimerase</fullName>
        <ecNumber evidence="3">5.1.1.7</ecNumber>
    </recommendedName>
</protein>
<keyword evidence="5" id="KW-0457">Lysine biosynthesis</keyword>